<dbReference type="GO" id="GO:0003723">
    <property type="term" value="F:RNA binding"/>
    <property type="evidence" value="ECO:0007669"/>
    <property type="project" value="InterPro"/>
</dbReference>
<dbReference type="Gene3D" id="1.25.40.10">
    <property type="entry name" value="Tetratricopeptide repeat domain"/>
    <property type="match status" value="3"/>
</dbReference>
<gene>
    <name evidence="4" type="ORF">C3L33_17491</name>
</gene>
<dbReference type="InterPro" id="IPR011990">
    <property type="entry name" value="TPR-like_helical_dom_sf"/>
</dbReference>
<keyword evidence="1" id="KW-0677">Repeat</keyword>
<dbReference type="AlphaFoldDB" id="A0A6A4L4D4"/>
<sequence>MARTIWSWRFTEPAYCDIICHKDRLFALSETGSVESWDFGGPLLVKTMDFHPLYICSTRVAETTCAYHDRERFSSRSYLVESRGDLLLVERHVGEFVGGNDEAVREADLLSDECSHPLVYPYKTLEFTVYRLNFMQQKLEEVESLGDTRSPILCTQNTCIVHPFRHTFLHLFFPCSRPISLSLHLLHLSISRHSPSLTKQSHARLHRLGLDQHPVVATKLISAYSLCRNPVDARLVFDSFRYKNVYIWNTMVNGYAKNYLFDESFDLFSQMCLSEDFLPDGFTLSTLSKACGDIGDLRAGEAIHGKCIRIGFLTDIVVGNSIVYVYCKCGKFIDSRKVFDEMPQRNVSSWNSLIAGLVNSREVDVDSCVWEFVRSMRIDGFEPDAFTVSSLLPLCGGDAERWSYGKELHCYIVKNELNVGLGSDVHLGCCLIDMYSRSNKVNVARRVFDRMESRNVFVWTALINGYVHKEHQMKQWFCSAKCKCNILEYDDLWIRIAWEWSEAICLFEDMLQLGIKPDMITIVGVLSACGRSGLVNEGLAIYNSVVNDYGIKPTLEICACVVNMLGRSGQLKQALDFIKTMPVEPGPSVWGALLSASLLHGNSEMQDLAYNFLIQIEPENPSNFVSISNLYASSHKWDVVAEVRSAMKEKRLRKLPGCSWITLNSETHSFYVADKAHSCSDMIYEMLEELLLVMKGDVDYPDTEYLT</sequence>
<feature type="repeat" description="PPR" evidence="2">
    <location>
        <begin position="315"/>
        <end position="349"/>
    </location>
</feature>
<dbReference type="GO" id="GO:0009451">
    <property type="term" value="P:RNA modification"/>
    <property type="evidence" value="ECO:0007669"/>
    <property type="project" value="InterPro"/>
</dbReference>
<dbReference type="NCBIfam" id="TIGR00756">
    <property type="entry name" value="PPR"/>
    <property type="match status" value="3"/>
</dbReference>
<name>A0A6A4L4D4_9ERIC</name>
<evidence type="ECO:0000256" key="1">
    <source>
        <dbReference type="ARBA" id="ARBA00022737"/>
    </source>
</evidence>
<feature type="non-terminal residue" evidence="4">
    <location>
        <position position="1"/>
    </location>
</feature>
<feature type="repeat" description="PPR" evidence="2">
    <location>
        <begin position="424"/>
        <end position="458"/>
    </location>
</feature>
<protein>
    <recommendedName>
        <fullName evidence="3">KIB1-4 beta-propeller domain-containing protein</fullName>
    </recommendedName>
</protein>
<evidence type="ECO:0000256" key="2">
    <source>
        <dbReference type="PROSITE-ProRule" id="PRU00708"/>
    </source>
</evidence>
<dbReference type="Proteomes" id="UP000428333">
    <property type="component" value="Linkage Group LG10"/>
</dbReference>
<dbReference type="InterPro" id="IPR005174">
    <property type="entry name" value="KIB1-4_b-propeller"/>
</dbReference>
<organism evidence="4 5">
    <name type="scientific">Rhododendron williamsianum</name>
    <dbReference type="NCBI Taxonomy" id="262921"/>
    <lineage>
        <taxon>Eukaryota</taxon>
        <taxon>Viridiplantae</taxon>
        <taxon>Streptophyta</taxon>
        <taxon>Embryophyta</taxon>
        <taxon>Tracheophyta</taxon>
        <taxon>Spermatophyta</taxon>
        <taxon>Magnoliopsida</taxon>
        <taxon>eudicotyledons</taxon>
        <taxon>Gunneridae</taxon>
        <taxon>Pentapetalae</taxon>
        <taxon>asterids</taxon>
        <taxon>Ericales</taxon>
        <taxon>Ericaceae</taxon>
        <taxon>Ericoideae</taxon>
        <taxon>Rhodoreae</taxon>
        <taxon>Rhododendron</taxon>
    </lineage>
</organism>
<proteinExistence type="predicted"/>
<dbReference type="InterPro" id="IPR046960">
    <property type="entry name" value="PPR_At4g14850-like_plant"/>
</dbReference>
<dbReference type="PANTHER" id="PTHR47926">
    <property type="entry name" value="PENTATRICOPEPTIDE REPEAT-CONTAINING PROTEIN"/>
    <property type="match status" value="1"/>
</dbReference>
<evidence type="ECO:0000313" key="5">
    <source>
        <dbReference type="Proteomes" id="UP000428333"/>
    </source>
</evidence>
<dbReference type="Pfam" id="PF03478">
    <property type="entry name" value="Beta-prop_KIB1-4"/>
    <property type="match status" value="1"/>
</dbReference>
<evidence type="ECO:0000313" key="4">
    <source>
        <dbReference type="EMBL" id="KAE9450611.1"/>
    </source>
</evidence>
<dbReference type="Pfam" id="PF13041">
    <property type="entry name" value="PPR_2"/>
    <property type="match status" value="1"/>
</dbReference>
<dbReference type="PANTHER" id="PTHR47926:SF386">
    <property type="entry name" value="PENTATRICOPEPTIDE REPEAT-CONTAINING PROTEIN"/>
    <property type="match status" value="1"/>
</dbReference>
<dbReference type="Pfam" id="PF01535">
    <property type="entry name" value="PPR"/>
    <property type="match status" value="2"/>
</dbReference>
<dbReference type="PROSITE" id="PS51375">
    <property type="entry name" value="PPR"/>
    <property type="match status" value="3"/>
</dbReference>
<dbReference type="FunFam" id="1.25.40.10:FF:000996">
    <property type="entry name" value="Small kernel1"/>
    <property type="match status" value="1"/>
</dbReference>
<dbReference type="Pfam" id="PF20431">
    <property type="entry name" value="E_motif"/>
    <property type="match status" value="1"/>
</dbReference>
<dbReference type="OrthoDB" id="879807at2759"/>
<accession>A0A6A4L4D4</accession>
<feature type="repeat" description="PPR" evidence="2">
    <location>
        <begin position="244"/>
        <end position="279"/>
    </location>
</feature>
<comment type="caution">
    <text evidence="4">The sequence shown here is derived from an EMBL/GenBank/DDBJ whole genome shotgun (WGS) entry which is preliminary data.</text>
</comment>
<keyword evidence="5" id="KW-1185">Reference proteome</keyword>
<reference evidence="4 5" key="1">
    <citation type="journal article" date="2019" name="Genome Biol. Evol.">
        <title>The Rhododendron genome and chromosomal organization provide insight into shared whole-genome duplications across the heath family (Ericaceae).</title>
        <authorList>
            <person name="Soza V.L."/>
            <person name="Lindsley D."/>
            <person name="Waalkes A."/>
            <person name="Ramage E."/>
            <person name="Patwardhan R.P."/>
            <person name="Burton J.N."/>
            <person name="Adey A."/>
            <person name="Kumar A."/>
            <person name="Qiu R."/>
            <person name="Shendure J."/>
            <person name="Hall B."/>
        </authorList>
    </citation>
    <scope>NUCLEOTIDE SEQUENCE [LARGE SCALE GENOMIC DNA]</scope>
    <source>
        <strain evidence="4">RSF 1966-606</strain>
    </source>
</reference>
<evidence type="ECO:0000259" key="3">
    <source>
        <dbReference type="Pfam" id="PF03478"/>
    </source>
</evidence>
<dbReference type="InterPro" id="IPR046848">
    <property type="entry name" value="E_motif"/>
</dbReference>
<dbReference type="EMBL" id="QEFC01002787">
    <property type="protein sequence ID" value="KAE9450611.1"/>
    <property type="molecule type" value="Genomic_DNA"/>
</dbReference>
<feature type="domain" description="KIB1-4 beta-propeller" evidence="3">
    <location>
        <begin position="6"/>
        <end position="160"/>
    </location>
</feature>
<dbReference type="InterPro" id="IPR002885">
    <property type="entry name" value="PPR_rpt"/>
</dbReference>